<accession>A0ABW7GK08</accession>
<evidence type="ECO:0000313" key="1">
    <source>
        <dbReference type="EMBL" id="MFG6462289.1"/>
    </source>
</evidence>
<comment type="caution">
    <text evidence="1">The sequence shown here is derived from an EMBL/GenBank/DDBJ whole genome shotgun (WGS) entry which is preliminary data.</text>
</comment>
<reference evidence="1 2" key="1">
    <citation type="submission" date="2024-08" db="EMBL/GenBank/DDBJ databases">
        <authorList>
            <person name="Lu H."/>
        </authorList>
    </citation>
    <scope>NUCLEOTIDE SEQUENCE [LARGE SCALE GENOMIC DNA]</scope>
    <source>
        <strain evidence="1 2">DXS20W</strain>
    </source>
</reference>
<keyword evidence="2" id="KW-1185">Reference proteome</keyword>
<dbReference type="EMBL" id="JBIGHX010000003">
    <property type="protein sequence ID" value="MFG6462289.1"/>
    <property type="molecule type" value="Genomic_DNA"/>
</dbReference>
<dbReference type="Proteomes" id="UP001606302">
    <property type="component" value="Unassembled WGS sequence"/>
</dbReference>
<proteinExistence type="predicted"/>
<dbReference type="RefSeq" id="WP_394511152.1">
    <property type="nucleotide sequence ID" value="NZ_JBIGHX010000003.1"/>
</dbReference>
<organism evidence="1 2">
    <name type="scientific">Pelomonas lactea</name>
    <dbReference type="NCBI Taxonomy" id="3299030"/>
    <lineage>
        <taxon>Bacteria</taxon>
        <taxon>Pseudomonadati</taxon>
        <taxon>Pseudomonadota</taxon>
        <taxon>Betaproteobacteria</taxon>
        <taxon>Burkholderiales</taxon>
        <taxon>Sphaerotilaceae</taxon>
        <taxon>Roseateles</taxon>
    </lineage>
</organism>
<name>A0ABW7GK08_9BURK</name>
<evidence type="ECO:0000313" key="2">
    <source>
        <dbReference type="Proteomes" id="UP001606302"/>
    </source>
</evidence>
<gene>
    <name evidence="1" type="ORF">ACG04Q_11975</name>
</gene>
<sequence>MMQLTCPCCHAHIPLESAMQDDAGRELVSVLLALHPDLARALVHYLSFFRPLKQQLGWGRALRLCREVQALTSDAGRLQAGLVETARTLGERRQAPGWKPLGNHNYLRRCLETVEAAAVAPVAPTAAAPRSRAGAGLVALEALKR</sequence>
<protein>
    <submittedName>
        <fullName evidence="1">Uncharacterized protein</fullName>
    </submittedName>
</protein>